<feature type="domain" description="Peptidase M28" evidence="18">
    <location>
        <begin position="193"/>
        <end position="369"/>
    </location>
</feature>
<sequence length="1023" mass="113716">MQYWNPFSYRPGPVTFWTTAVYLALAIPLIYVHENVPPPPSGHSLSDGLNLTEAWLDLQTITRTYHPFNSRQNEVVREFLFDRSKEILERNHISYTTESAGGTIWDDSAETPSKDIPKSVSSSARPVGATIFDDRISNVTWTAGSLLRSAGGPSSWQGHYFEGNNLYVYIHGKEDPEGDWWLSEAGPDAYQKTGGVLVNCHFDSVATGYGATDDGMSCVSMLQMLNYFTIEGRQPRHGIVFLFNNAEEDGLLGARAFGYSPLLKFCHTFVNLEGAGGGGRALLFRTTDLQAAKAYGKSPYPFGSVVAANAFERGAIKSGTDFEVFSRDFGQRGLDIAFYAPRSRYHTMDDDTKHTSVNSIWHMLSAALASTESLSETTGTTFSGDRSDGNKHLIQSGKQTEGVWFDWYGSSWSAFPLRGLFAWSLTLLIVTPLVLAIVTFLLVRQDKYYFFAKDIPLYPELHDEPVAVGGWRGFFRFPFAFVFAVALTMLSVLLVAKVNPLIVYSSSYAVWAMTLSMFYFSFWLIVRGASFVRPSALHRGFTLIWLFVFSWFFQVFAAIAEDRMHIGALYFFAFFHTAVFAALLVSLLEQFALPGKYEFARQYYDAPQEQPRLGSSSNTATSTIDDHPGRDHDHEANGATEATPLRAGESGYGSSDHPTFASTYRRTALASETASIMRSYPPYEYEQAWSGHLPTWTWIIQFLLLAPVYFILAGSLSLLFMSAMNMTGADGGSLSLPSVLIGVMSILLLLPLTPFLHRITHHIPLFLLVIFIGTFIYNLAAFPFSVTYRYKVYFQEIVDVNAGTSVVALTGIEEYVRTVIDSVPSAAGQNISCELGASRQGLTTCRYASLHSNVANVTDPSDLITIKSLKSVDRKTVDLHIDALETRMCRLETSRPVYGFAVKSGVPLDKRFGSFPRDGLQKITLWRRDWDAPWKVSLLLTQDGHSLDGHDSNGGAKEEQAGELKVRSDDLKVTVKCAYSDANDKKLIPALHELKQYMPGWAVVTKSDVGLVEVRKTYPVAVV</sequence>
<feature type="transmembrane region" description="Helical" evidence="17">
    <location>
        <begin position="477"/>
        <end position="496"/>
    </location>
</feature>
<comment type="similarity">
    <text evidence="4 15">Belongs to the peptidase M28 family.</text>
</comment>
<reference evidence="21 22" key="1">
    <citation type="submission" date="2024-01" db="EMBL/GenBank/DDBJ databases">
        <title>Complete genome of Cladobotryum mycophilum ATHUM6906.</title>
        <authorList>
            <person name="Christinaki A.C."/>
            <person name="Myridakis A.I."/>
            <person name="Kouvelis V.N."/>
        </authorList>
    </citation>
    <scope>NUCLEOTIDE SEQUENCE [LARGE SCALE GENOMIC DNA]</scope>
    <source>
        <strain evidence="21 22">ATHUM6906</strain>
    </source>
</reference>
<feature type="transmembrane region" description="Helical" evidence="17">
    <location>
        <begin position="702"/>
        <end position="722"/>
    </location>
</feature>
<feature type="transmembrane region" description="Helical" evidence="17">
    <location>
        <begin position="765"/>
        <end position="786"/>
    </location>
</feature>
<evidence type="ECO:0000259" key="20">
    <source>
        <dbReference type="Pfam" id="PF22251"/>
    </source>
</evidence>
<feature type="compositionally biased region" description="Polar residues" evidence="16">
    <location>
        <begin position="613"/>
        <end position="623"/>
    </location>
</feature>
<evidence type="ECO:0000256" key="13">
    <source>
        <dbReference type="ARBA" id="ARBA00023136"/>
    </source>
</evidence>
<dbReference type="InterPro" id="IPR048024">
    <property type="entry name" value="Fxna-like_M28_dom"/>
</dbReference>
<dbReference type="InterPro" id="IPR007484">
    <property type="entry name" value="Peptidase_M28"/>
</dbReference>
<evidence type="ECO:0000256" key="15">
    <source>
        <dbReference type="RuleBase" id="RU361240"/>
    </source>
</evidence>
<organism evidence="21 22">
    <name type="scientific">Cladobotryum mycophilum</name>
    <dbReference type="NCBI Taxonomy" id="491253"/>
    <lineage>
        <taxon>Eukaryota</taxon>
        <taxon>Fungi</taxon>
        <taxon>Dikarya</taxon>
        <taxon>Ascomycota</taxon>
        <taxon>Pezizomycotina</taxon>
        <taxon>Sordariomycetes</taxon>
        <taxon>Hypocreomycetidae</taxon>
        <taxon>Hypocreales</taxon>
        <taxon>Hypocreaceae</taxon>
        <taxon>Cladobotryum</taxon>
    </lineage>
</organism>
<keyword evidence="7 17" id="KW-0812">Transmembrane</keyword>
<dbReference type="InterPro" id="IPR053975">
    <property type="entry name" value="PFF1_C"/>
</dbReference>
<evidence type="ECO:0000256" key="1">
    <source>
        <dbReference type="ARBA" id="ARBA00001947"/>
    </source>
</evidence>
<evidence type="ECO:0000256" key="7">
    <source>
        <dbReference type="ARBA" id="ARBA00022692"/>
    </source>
</evidence>
<keyword evidence="12" id="KW-0482">Metalloprotease</keyword>
<comment type="function">
    <text evidence="2">May be involved in vacuolar sorting and osmoregulation.</text>
</comment>
<evidence type="ECO:0000259" key="18">
    <source>
        <dbReference type="Pfam" id="PF04389"/>
    </source>
</evidence>
<dbReference type="GO" id="GO:0008233">
    <property type="term" value="F:peptidase activity"/>
    <property type="evidence" value="ECO:0007669"/>
    <property type="project" value="UniProtKB-KW"/>
</dbReference>
<dbReference type="Pfam" id="PF22250">
    <property type="entry name" value="PFF1_C"/>
    <property type="match status" value="1"/>
</dbReference>
<feature type="domain" description="Vacuolar membrane protease transmembrane" evidence="20">
    <location>
        <begin position="475"/>
        <end position="763"/>
    </location>
</feature>
<keyword evidence="14" id="KW-0325">Glycoprotein</keyword>
<evidence type="ECO:0000256" key="9">
    <source>
        <dbReference type="ARBA" id="ARBA00022801"/>
    </source>
</evidence>
<keyword evidence="13 17" id="KW-0472">Membrane</keyword>
<evidence type="ECO:0000259" key="19">
    <source>
        <dbReference type="Pfam" id="PF22250"/>
    </source>
</evidence>
<proteinExistence type="inferred from homology"/>
<evidence type="ECO:0000256" key="14">
    <source>
        <dbReference type="ARBA" id="ARBA00023180"/>
    </source>
</evidence>
<comment type="caution">
    <text evidence="21">The sequence shown here is derived from an EMBL/GenBank/DDBJ whole genome shotgun (WGS) entry which is preliminary data.</text>
</comment>
<feature type="transmembrane region" description="Helical" evidence="17">
    <location>
        <begin position="566"/>
        <end position="588"/>
    </location>
</feature>
<evidence type="ECO:0000256" key="11">
    <source>
        <dbReference type="ARBA" id="ARBA00022989"/>
    </source>
</evidence>
<accession>A0ABR0SV53</accession>
<evidence type="ECO:0000313" key="21">
    <source>
        <dbReference type="EMBL" id="KAK5995992.1"/>
    </source>
</evidence>
<comment type="cofactor">
    <cofactor evidence="1">
        <name>Zn(2+)</name>
        <dbReference type="ChEBI" id="CHEBI:29105"/>
    </cofactor>
</comment>
<dbReference type="PANTHER" id="PTHR12147">
    <property type="entry name" value="METALLOPEPTIDASE M28 FAMILY MEMBER"/>
    <property type="match status" value="1"/>
</dbReference>
<keyword evidence="9 15" id="KW-0378">Hydrolase</keyword>
<keyword evidence="5" id="KW-0926">Vacuole</keyword>
<dbReference type="Gene3D" id="3.40.630.10">
    <property type="entry name" value="Zn peptidases"/>
    <property type="match status" value="1"/>
</dbReference>
<evidence type="ECO:0000256" key="10">
    <source>
        <dbReference type="ARBA" id="ARBA00022833"/>
    </source>
</evidence>
<evidence type="ECO:0000256" key="17">
    <source>
        <dbReference type="SAM" id="Phobius"/>
    </source>
</evidence>
<dbReference type="SUPFAM" id="SSF53187">
    <property type="entry name" value="Zn-dependent exopeptidases"/>
    <property type="match status" value="1"/>
</dbReference>
<keyword evidence="22" id="KW-1185">Reference proteome</keyword>
<gene>
    <name evidence="21" type="ORF">PT974_04414</name>
</gene>
<feature type="compositionally biased region" description="Basic and acidic residues" evidence="16">
    <location>
        <begin position="624"/>
        <end position="636"/>
    </location>
</feature>
<evidence type="ECO:0000256" key="4">
    <source>
        <dbReference type="ARBA" id="ARBA00010918"/>
    </source>
</evidence>
<feature type="transmembrane region" description="Helical" evidence="17">
    <location>
        <begin position="420"/>
        <end position="443"/>
    </location>
</feature>
<feature type="transmembrane region" description="Helical" evidence="17">
    <location>
        <begin position="12"/>
        <end position="31"/>
    </location>
</feature>
<keyword evidence="11 17" id="KW-1133">Transmembrane helix</keyword>
<evidence type="ECO:0000256" key="16">
    <source>
        <dbReference type="SAM" id="MobiDB-lite"/>
    </source>
</evidence>
<feature type="domain" description="Vacuolar membrane protease C-terminal" evidence="19">
    <location>
        <begin position="791"/>
        <end position="1014"/>
    </location>
</feature>
<feature type="transmembrane region" description="Helical" evidence="17">
    <location>
        <begin position="508"/>
        <end position="529"/>
    </location>
</feature>
<evidence type="ECO:0000256" key="5">
    <source>
        <dbReference type="ARBA" id="ARBA00022554"/>
    </source>
</evidence>
<feature type="transmembrane region" description="Helical" evidence="17">
    <location>
        <begin position="734"/>
        <end position="753"/>
    </location>
</feature>
<feature type="transmembrane region" description="Helical" evidence="17">
    <location>
        <begin position="541"/>
        <end position="560"/>
    </location>
</feature>
<dbReference type="Pfam" id="PF04389">
    <property type="entry name" value="Peptidase_M28"/>
    <property type="match status" value="1"/>
</dbReference>
<keyword evidence="10 15" id="KW-0862">Zinc</keyword>
<comment type="subcellular location">
    <subcellularLocation>
        <location evidence="3">Vacuole membrane</location>
        <topology evidence="3">Multi-pass membrane protein</topology>
    </subcellularLocation>
</comment>
<feature type="region of interest" description="Disordered" evidence="16">
    <location>
        <begin position="608"/>
        <end position="657"/>
    </location>
</feature>
<keyword evidence="8 15" id="KW-0479">Metal-binding</keyword>
<dbReference type="GO" id="GO:0006508">
    <property type="term" value="P:proteolysis"/>
    <property type="evidence" value="ECO:0007669"/>
    <property type="project" value="UniProtKB-KW"/>
</dbReference>
<dbReference type="PANTHER" id="PTHR12147:SF58">
    <property type="entry name" value="VACUOLAR MEMBRANE PROTEASE"/>
    <property type="match status" value="1"/>
</dbReference>
<protein>
    <recommendedName>
        <fullName evidence="15">Peptide hydrolase</fullName>
        <ecNumber evidence="15">3.4.-.-</ecNumber>
    </recommendedName>
</protein>
<evidence type="ECO:0000256" key="2">
    <source>
        <dbReference type="ARBA" id="ARBA00003273"/>
    </source>
</evidence>
<dbReference type="CDD" id="cd03875">
    <property type="entry name" value="M28_Fxna_like"/>
    <property type="match status" value="1"/>
</dbReference>
<dbReference type="InterPro" id="IPR053976">
    <property type="entry name" value="PFF1_TM"/>
</dbReference>
<dbReference type="EMBL" id="JAVFKD010000004">
    <property type="protein sequence ID" value="KAK5995992.1"/>
    <property type="molecule type" value="Genomic_DNA"/>
</dbReference>
<evidence type="ECO:0000256" key="6">
    <source>
        <dbReference type="ARBA" id="ARBA00022670"/>
    </source>
</evidence>
<evidence type="ECO:0000256" key="8">
    <source>
        <dbReference type="ARBA" id="ARBA00022723"/>
    </source>
</evidence>
<keyword evidence="6 15" id="KW-0645">Protease</keyword>
<dbReference type="Proteomes" id="UP001338125">
    <property type="component" value="Unassembled WGS sequence"/>
</dbReference>
<dbReference type="InterPro" id="IPR045175">
    <property type="entry name" value="M28_fam"/>
</dbReference>
<dbReference type="EC" id="3.4.-.-" evidence="15"/>
<evidence type="ECO:0000256" key="12">
    <source>
        <dbReference type="ARBA" id="ARBA00023049"/>
    </source>
</evidence>
<evidence type="ECO:0000256" key="3">
    <source>
        <dbReference type="ARBA" id="ARBA00004128"/>
    </source>
</evidence>
<dbReference type="Pfam" id="PF22251">
    <property type="entry name" value="PFF1_TM"/>
    <property type="match status" value="1"/>
</dbReference>
<name>A0ABR0SV53_9HYPO</name>
<evidence type="ECO:0000313" key="22">
    <source>
        <dbReference type="Proteomes" id="UP001338125"/>
    </source>
</evidence>